<protein>
    <submittedName>
        <fullName evidence="1">Uncharacterized protein</fullName>
    </submittedName>
</protein>
<accession>A0A1B0ZFH0</accession>
<reference evidence="1 2" key="1">
    <citation type="submission" date="2015-06" db="EMBL/GenBank/DDBJ databases">
        <title>Investigation of pathophysiology for high-risk pregnancy and development of treatment modality based on it.</title>
        <authorList>
            <person name="Kim B.-C."/>
            <person name="Lim S."/>
        </authorList>
    </citation>
    <scope>NUCLEOTIDE SEQUENCE [LARGE SCALE GENOMIC DNA]</scope>
    <source>
        <strain evidence="1 2">AD1-86</strain>
    </source>
</reference>
<dbReference type="EMBL" id="CP012117">
    <property type="protein sequence ID" value="ANP26692.1"/>
    <property type="molecule type" value="Genomic_DNA"/>
</dbReference>
<sequence length="113" mass="13438">MATNQAEKRVRFRDVKPFEVADSLEELRGPSEGLLTPPVDVHWSGLRTTFDVSNERQRRRLYQAVLSNGRQEHLTAFLNRDLLLHDWPTLTLDTRIVDSWARRFPEIEQRRRR</sequence>
<gene>
    <name evidence="1" type="ORF">DAD186_01330</name>
</gene>
<dbReference type="KEGG" id="dva:DAD186_01330"/>
<dbReference type="AlphaFoldDB" id="A0A1B0ZFH0"/>
<dbReference type="RefSeq" id="WP_065247079.1">
    <property type="nucleotide sequence ID" value="NZ_CP012117.1"/>
</dbReference>
<evidence type="ECO:0000313" key="1">
    <source>
        <dbReference type="EMBL" id="ANP26692.1"/>
    </source>
</evidence>
<proteinExistence type="predicted"/>
<dbReference type="STRING" id="1630135.DAD186_01330"/>
<organism evidence="1 2">
    <name type="scientific">Dermabacter vaginalis</name>
    <dbReference type="NCBI Taxonomy" id="1630135"/>
    <lineage>
        <taxon>Bacteria</taxon>
        <taxon>Bacillati</taxon>
        <taxon>Actinomycetota</taxon>
        <taxon>Actinomycetes</taxon>
        <taxon>Micrococcales</taxon>
        <taxon>Dermabacteraceae</taxon>
        <taxon>Dermabacter</taxon>
    </lineage>
</organism>
<dbReference type="Proteomes" id="UP000092596">
    <property type="component" value="Chromosome"/>
</dbReference>
<evidence type="ECO:0000313" key="2">
    <source>
        <dbReference type="Proteomes" id="UP000092596"/>
    </source>
</evidence>
<name>A0A1B0ZFH0_9MICO</name>